<feature type="domain" description="Zinc finger CGNR" evidence="1">
    <location>
        <begin position="123"/>
        <end position="171"/>
    </location>
</feature>
<dbReference type="InterPro" id="IPR023286">
    <property type="entry name" value="ABATE_dom_sf"/>
</dbReference>
<proteinExistence type="predicted"/>
<dbReference type="PANTHER" id="PTHR35525">
    <property type="entry name" value="BLL6575 PROTEIN"/>
    <property type="match status" value="1"/>
</dbReference>
<evidence type="ECO:0000313" key="2">
    <source>
        <dbReference type="EMBL" id="GAA1677624.1"/>
    </source>
</evidence>
<accession>A0ABN2GVQ3</accession>
<dbReference type="InterPro" id="IPR021005">
    <property type="entry name" value="Znf_CGNR"/>
</dbReference>
<dbReference type="Gene3D" id="1.10.3300.10">
    <property type="entry name" value="Jann2411-like domain"/>
    <property type="match status" value="1"/>
</dbReference>
<protein>
    <submittedName>
        <fullName evidence="2">CGNR zinc finger domain-containing protein</fullName>
    </submittedName>
</protein>
<dbReference type="Proteomes" id="UP001500618">
    <property type="component" value="Unassembled WGS sequence"/>
</dbReference>
<dbReference type="InterPro" id="IPR010852">
    <property type="entry name" value="ABATE"/>
</dbReference>
<dbReference type="Pfam" id="PF11706">
    <property type="entry name" value="zf-CGNR"/>
    <property type="match status" value="1"/>
</dbReference>
<organism evidence="2 3">
    <name type="scientific">Fodinicola feengrottensis</name>
    <dbReference type="NCBI Taxonomy" id="435914"/>
    <lineage>
        <taxon>Bacteria</taxon>
        <taxon>Bacillati</taxon>
        <taxon>Actinomycetota</taxon>
        <taxon>Actinomycetes</taxon>
        <taxon>Mycobacteriales</taxon>
        <taxon>Fodinicola</taxon>
    </lineage>
</organism>
<name>A0ABN2GVQ3_9ACTN</name>
<dbReference type="PANTHER" id="PTHR35525:SF3">
    <property type="entry name" value="BLL6575 PROTEIN"/>
    <property type="match status" value="1"/>
</dbReference>
<comment type="caution">
    <text evidence="2">The sequence shown here is derived from an EMBL/GenBank/DDBJ whole genome shotgun (WGS) entry which is preliminary data.</text>
</comment>
<dbReference type="EMBL" id="BAAANY010000009">
    <property type="protein sequence ID" value="GAA1677624.1"/>
    <property type="molecule type" value="Genomic_DNA"/>
</dbReference>
<dbReference type="SUPFAM" id="SSF160904">
    <property type="entry name" value="Jann2411-like"/>
    <property type="match status" value="1"/>
</dbReference>
<sequence length="171" mass="18681">MAEEAAPGGLEVVRTFLNSWVIPNDTREAEDQLETVDWAATYPDLAPPTDFPELRALRDDLRAALGQSHPVSLTDQLARHRLVPMLAPAGSARPVELVAAAPTASGQLLARVITAIADGRWRRLRACPDCRWVFYDTSRNGSRTWCAMTAGGPFGRGCGSIAKTRAYRARH</sequence>
<dbReference type="RefSeq" id="WP_163568215.1">
    <property type="nucleotide sequence ID" value="NZ_BAAANY010000009.1"/>
</dbReference>
<keyword evidence="3" id="KW-1185">Reference proteome</keyword>
<reference evidence="2 3" key="1">
    <citation type="journal article" date="2019" name="Int. J. Syst. Evol. Microbiol.">
        <title>The Global Catalogue of Microorganisms (GCM) 10K type strain sequencing project: providing services to taxonomists for standard genome sequencing and annotation.</title>
        <authorList>
            <consortium name="The Broad Institute Genomics Platform"/>
            <consortium name="The Broad Institute Genome Sequencing Center for Infectious Disease"/>
            <person name="Wu L."/>
            <person name="Ma J."/>
        </authorList>
    </citation>
    <scope>NUCLEOTIDE SEQUENCE [LARGE SCALE GENOMIC DNA]</scope>
    <source>
        <strain evidence="2 3">JCM 14718</strain>
    </source>
</reference>
<evidence type="ECO:0000313" key="3">
    <source>
        <dbReference type="Proteomes" id="UP001500618"/>
    </source>
</evidence>
<gene>
    <name evidence="2" type="ORF">GCM10009765_28640</name>
</gene>
<evidence type="ECO:0000259" key="1">
    <source>
        <dbReference type="Pfam" id="PF11706"/>
    </source>
</evidence>